<comment type="caution">
    <text evidence="2">The sequence shown here is derived from an EMBL/GenBank/DDBJ whole genome shotgun (WGS) entry which is preliminary data.</text>
</comment>
<evidence type="ECO:0000313" key="3">
    <source>
        <dbReference type="Proteomes" id="UP000077002"/>
    </source>
</evidence>
<organism evidence="2 3">
    <name type="scientific">Fonsecaea monophora</name>
    <dbReference type="NCBI Taxonomy" id="254056"/>
    <lineage>
        <taxon>Eukaryota</taxon>
        <taxon>Fungi</taxon>
        <taxon>Dikarya</taxon>
        <taxon>Ascomycota</taxon>
        <taxon>Pezizomycotina</taxon>
        <taxon>Eurotiomycetes</taxon>
        <taxon>Chaetothyriomycetidae</taxon>
        <taxon>Chaetothyriales</taxon>
        <taxon>Herpotrichiellaceae</taxon>
        <taxon>Fonsecaea</taxon>
    </lineage>
</organism>
<reference evidence="2 3" key="1">
    <citation type="submission" date="2016-03" db="EMBL/GenBank/DDBJ databases">
        <title>Draft genome sequence of the Fonsecaea monophora CBS 269.37.</title>
        <authorList>
            <person name="Bombassaro A."/>
            <person name="Vinicius W.A."/>
            <person name="De Hoog S."/>
            <person name="Sun J."/>
            <person name="Souza E.M."/>
            <person name="Raittz R.T."/>
            <person name="Costa F."/>
            <person name="Leao A.C."/>
            <person name="Tadra-Sfeir M.Z."/>
            <person name="Baura V."/>
            <person name="Balsanelli E."/>
            <person name="Pedrosa F.O."/>
            <person name="Moreno L.F."/>
            <person name="Steffens M.B."/>
            <person name="Xi L."/>
            <person name="Bocca A.L."/>
            <person name="Felipe M.S."/>
            <person name="Teixeira M."/>
            <person name="Telles Filho F.Q."/>
            <person name="Azevedo C.M."/>
            <person name="Gomes R."/>
            <person name="Vicente V.A."/>
        </authorList>
    </citation>
    <scope>NUCLEOTIDE SEQUENCE [LARGE SCALE GENOMIC DNA]</scope>
    <source>
        <strain evidence="2 3">CBS 269.37</strain>
    </source>
</reference>
<dbReference type="Proteomes" id="UP000077002">
    <property type="component" value="Unassembled WGS sequence"/>
</dbReference>
<feature type="region of interest" description="Disordered" evidence="1">
    <location>
        <begin position="90"/>
        <end position="138"/>
    </location>
</feature>
<dbReference type="GeneID" id="34604406"/>
<evidence type="ECO:0000256" key="1">
    <source>
        <dbReference type="SAM" id="MobiDB-lite"/>
    </source>
</evidence>
<sequence length="230" mass="25405">MGRQYHICAHPTEHKDAGAADAARRDGGEGQGEGMRVLCCYIQKKTDPGLPERTTHPTAFNDVEALGKRAGHETPMALLNGVKSLLTQTATEEDNHRRPTQDHQCVPSTAFDDIKAPGKANRPRDAPGHSSKVSKASLAQRIKEEFRRRTAAAIERSRHHDKLCRTGDSEVWRSGGLEVWKAATRLYEIDTEVDALTCSQLTTCLANAFRSVSVSRPCKHSPGRFRPQTQ</sequence>
<feature type="compositionally biased region" description="Basic and acidic residues" evidence="1">
    <location>
        <begin position="112"/>
        <end position="127"/>
    </location>
</feature>
<evidence type="ECO:0000313" key="2">
    <source>
        <dbReference type="EMBL" id="OAG36537.1"/>
    </source>
</evidence>
<gene>
    <name evidence="2" type="ORF">AYO21_09268</name>
</gene>
<feature type="region of interest" description="Disordered" evidence="1">
    <location>
        <begin position="1"/>
        <end position="31"/>
    </location>
</feature>
<feature type="compositionally biased region" description="Basic and acidic residues" evidence="1">
    <location>
        <begin position="11"/>
        <end position="28"/>
    </location>
</feature>
<dbReference type="RefSeq" id="XP_022508489.1">
    <property type="nucleotide sequence ID" value="XM_022659206.1"/>
</dbReference>
<name>A0A177EWV5_9EURO</name>
<proteinExistence type="predicted"/>
<protein>
    <submittedName>
        <fullName evidence="2">Uncharacterized protein</fullName>
    </submittedName>
</protein>
<dbReference type="AlphaFoldDB" id="A0A177EWV5"/>
<dbReference type="EMBL" id="LVKK01000089">
    <property type="protein sequence ID" value="OAG36537.1"/>
    <property type="molecule type" value="Genomic_DNA"/>
</dbReference>
<accession>A0A177EWV5</accession>
<keyword evidence="3" id="KW-1185">Reference proteome</keyword>